<evidence type="ECO:0000313" key="1">
    <source>
        <dbReference type="EMBL" id="AFL86754.1"/>
    </source>
</evidence>
<dbReference type="EMBL" id="CP003379">
    <property type="protein sequence ID" value="AFL86754.1"/>
    <property type="molecule type" value="Genomic_DNA"/>
</dbReference>
<dbReference type="HOGENOM" id="CLU_2810999_0_0_0"/>
<proteinExistence type="predicted"/>
<evidence type="ECO:0000313" key="2">
    <source>
        <dbReference type="Proteomes" id="UP000006056"/>
    </source>
</evidence>
<organism evidence="1 2">
    <name type="scientific">Terriglobus roseus (strain DSM 18391 / NRRL B-41598 / KBS 63)</name>
    <dbReference type="NCBI Taxonomy" id="926566"/>
    <lineage>
        <taxon>Bacteria</taxon>
        <taxon>Pseudomonadati</taxon>
        <taxon>Acidobacteriota</taxon>
        <taxon>Terriglobia</taxon>
        <taxon>Terriglobales</taxon>
        <taxon>Acidobacteriaceae</taxon>
        <taxon>Terriglobus</taxon>
    </lineage>
</organism>
<name>I3ZBY6_TERRK</name>
<sequence>MEGENLLSMKAVKLLFTSSCRDHDLGMFKTGEIHLNGCTFEFFNLETIESSALFLTHSTFCFGTNRW</sequence>
<protein>
    <submittedName>
        <fullName evidence="1">Uncharacterized protein</fullName>
    </submittedName>
</protein>
<gene>
    <name evidence="1" type="ordered locus">Terro_0406</name>
</gene>
<dbReference type="Proteomes" id="UP000006056">
    <property type="component" value="Chromosome"/>
</dbReference>
<dbReference type="AlphaFoldDB" id="I3ZBY6"/>
<reference evidence="1 2" key="1">
    <citation type="submission" date="2012-06" db="EMBL/GenBank/DDBJ databases">
        <title>Complete genome of Terriglobus roseus DSM 18391.</title>
        <authorList>
            <consortium name="US DOE Joint Genome Institute (JGI-PGF)"/>
            <person name="Lucas S."/>
            <person name="Copeland A."/>
            <person name="Lapidus A."/>
            <person name="Glavina del Rio T."/>
            <person name="Dalin E."/>
            <person name="Tice H."/>
            <person name="Bruce D."/>
            <person name="Goodwin L."/>
            <person name="Pitluck S."/>
            <person name="Peters L."/>
            <person name="Mikhailova N."/>
            <person name="Munk A.C.C."/>
            <person name="Kyrpides N."/>
            <person name="Mavromatis K."/>
            <person name="Ivanova N."/>
            <person name="Brettin T."/>
            <person name="Detter J.C."/>
            <person name="Han C."/>
            <person name="Larimer F."/>
            <person name="Land M."/>
            <person name="Hauser L."/>
            <person name="Markowitz V."/>
            <person name="Cheng J.-F."/>
            <person name="Hugenholtz P."/>
            <person name="Woyke T."/>
            <person name="Wu D."/>
            <person name="Brambilla E."/>
            <person name="Klenk H.-P."/>
            <person name="Eisen J.A."/>
        </authorList>
    </citation>
    <scope>NUCLEOTIDE SEQUENCE [LARGE SCALE GENOMIC DNA]</scope>
    <source>
        <strain evidence="2">DSM 18391 / NRRL B-41598 / KBS 63</strain>
    </source>
</reference>
<dbReference type="STRING" id="926566.Terro_0406"/>
<accession>I3ZBY6</accession>
<dbReference type="KEGG" id="trs:Terro_0406"/>
<keyword evidence="2" id="KW-1185">Reference proteome</keyword>